<evidence type="ECO:0000256" key="8">
    <source>
        <dbReference type="ARBA" id="ARBA00023052"/>
    </source>
</evidence>
<evidence type="ECO:0000256" key="1">
    <source>
        <dbReference type="ARBA" id="ARBA00001946"/>
    </source>
</evidence>
<dbReference type="Pfam" id="PF00205">
    <property type="entry name" value="TPP_enzyme_M"/>
    <property type="match status" value="1"/>
</dbReference>
<dbReference type="GO" id="GO:0030976">
    <property type="term" value="F:thiamine pyrophosphate binding"/>
    <property type="evidence" value="ECO:0007669"/>
    <property type="project" value="InterPro"/>
</dbReference>
<evidence type="ECO:0000313" key="16">
    <source>
        <dbReference type="Proteomes" id="UP000235346"/>
    </source>
</evidence>
<reference evidence="15 16" key="1">
    <citation type="submission" date="2018-01" db="EMBL/GenBank/DDBJ databases">
        <title>Halomonas endophytica sp. nov., isolated from storage liquid in the stems of Populus euphratica.</title>
        <authorList>
            <person name="Chen C."/>
        </authorList>
    </citation>
    <scope>NUCLEOTIDE SEQUENCE [LARGE SCALE GENOMIC DNA]</scope>
    <source>
        <strain evidence="15 16">DSM 26881</strain>
    </source>
</reference>
<evidence type="ECO:0000256" key="6">
    <source>
        <dbReference type="ARBA" id="ARBA00022723"/>
    </source>
</evidence>
<name>A0A2N7TW65_9GAMM</name>
<dbReference type="Proteomes" id="UP000235346">
    <property type="component" value="Unassembled WGS sequence"/>
</dbReference>
<keyword evidence="8 11" id="KW-0786">Thiamine pyrophosphate</keyword>
<dbReference type="Pfam" id="PF02775">
    <property type="entry name" value="TPP_enzyme_C"/>
    <property type="match status" value="1"/>
</dbReference>
<evidence type="ECO:0000259" key="12">
    <source>
        <dbReference type="Pfam" id="PF00205"/>
    </source>
</evidence>
<dbReference type="NCBIfam" id="TIGR03457">
    <property type="entry name" value="sulphoacet_xsc"/>
    <property type="match status" value="1"/>
</dbReference>
<evidence type="ECO:0000256" key="9">
    <source>
        <dbReference type="ARBA" id="ARBA00023315"/>
    </source>
</evidence>
<dbReference type="InterPro" id="IPR012001">
    <property type="entry name" value="Thiamin_PyroP_enz_TPP-bd_dom"/>
</dbReference>
<organism evidence="15 16">
    <name type="scientific">Halomonas heilongjiangensis</name>
    <dbReference type="NCBI Taxonomy" id="1387883"/>
    <lineage>
        <taxon>Bacteria</taxon>
        <taxon>Pseudomonadati</taxon>
        <taxon>Pseudomonadota</taxon>
        <taxon>Gammaproteobacteria</taxon>
        <taxon>Oceanospirillales</taxon>
        <taxon>Halomonadaceae</taxon>
        <taxon>Halomonas</taxon>
    </lineage>
</organism>
<dbReference type="GO" id="GO:0009097">
    <property type="term" value="P:isoleucine biosynthetic process"/>
    <property type="evidence" value="ECO:0007669"/>
    <property type="project" value="TreeGrafter"/>
</dbReference>
<dbReference type="GO" id="GO:0005948">
    <property type="term" value="C:acetolactate synthase complex"/>
    <property type="evidence" value="ECO:0007669"/>
    <property type="project" value="TreeGrafter"/>
</dbReference>
<dbReference type="InterPro" id="IPR029061">
    <property type="entry name" value="THDP-binding"/>
</dbReference>
<dbReference type="InterPro" id="IPR045229">
    <property type="entry name" value="TPP_enz"/>
</dbReference>
<evidence type="ECO:0000256" key="3">
    <source>
        <dbReference type="ARBA" id="ARBA00007812"/>
    </source>
</evidence>
<dbReference type="GO" id="GO:0050660">
    <property type="term" value="F:flavin adenine dinucleotide binding"/>
    <property type="evidence" value="ECO:0007669"/>
    <property type="project" value="TreeGrafter"/>
</dbReference>
<dbReference type="GO" id="GO:0050487">
    <property type="term" value="F:sulfoacetaldehyde acetyltransferase activity"/>
    <property type="evidence" value="ECO:0007669"/>
    <property type="project" value="UniProtKB-UniRule"/>
</dbReference>
<protein>
    <recommendedName>
        <fullName evidence="4 10">Sulfoacetaldehyde acetyltransferase</fullName>
        <ecNumber evidence="4 10">2.3.3.15</ecNumber>
    </recommendedName>
</protein>
<dbReference type="GO" id="GO:0009099">
    <property type="term" value="P:L-valine biosynthetic process"/>
    <property type="evidence" value="ECO:0007669"/>
    <property type="project" value="TreeGrafter"/>
</dbReference>
<dbReference type="NCBIfam" id="NF005713">
    <property type="entry name" value="PRK07525.1"/>
    <property type="match status" value="1"/>
</dbReference>
<dbReference type="CDD" id="cd07035">
    <property type="entry name" value="TPP_PYR_POX_like"/>
    <property type="match status" value="1"/>
</dbReference>
<gene>
    <name evidence="15" type="primary">xsc</name>
    <name evidence="15" type="ORF">C1H66_00045</name>
</gene>
<keyword evidence="6" id="KW-0479">Metal-binding</keyword>
<dbReference type="GO" id="GO:0019529">
    <property type="term" value="P:taurine catabolic process"/>
    <property type="evidence" value="ECO:0007669"/>
    <property type="project" value="UniProtKB-UniRule"/>
</dbReference>
<dbReference type="InterPro" id="IPR017820">
    <property type="entry name" value="Sulphoacetald_Actrfrase"/>
</dbReference>
<evidence type="ECO:0000256" key="5">
    <source>
        <dbReference type="ARBA" id="ARBA00022679"/>
    </source>
</evidence>
<dbReference type="PANTHER" id="PTHR18968:SF166">
    <property type="entry name" value="2-HYDROXYACYL-COA LYASE 2"/>
    <property type="match status" value="1"/>
</dbReference>
<proteinExistence type="inferred from homology"/>
<dbReference type="SUPFAM" id="SSF52518">
    <property type="entry name" value="Thiamin diphosphate-binding fold (THDP-binding)"/>
    <property type="match status" value="2"/>
</dbReference>
<keyword evidence="9" id="KW-0012">Acyltransferase</keyword>
<feature type="domain" description="Thiamine pyrophosphate enzyme N-terminal TPP-binding" evidence="14">
    <location>
        <begin position="1"/>
        <end position="116"/>
    </location>
</feature>
<dbReference type="EC" id="2.3.3.15" evidence="4 10"/>
<dbReference type="GO" id="GO:0000287">
    <property type="term" value="F:magnesium ion binding"/>
    <property type="evidence" value="ECO:0007669"/>
    <property type="project" value="InterPro"/>
</dbReference>
<comment type="caution">
    <text evidence="15">The sequence shown here is derived from an EMBL/GenBank/DDBJ whole genome shotgun (WGS) entry which is preliminary data.</text>
</comment>
<accession>A0A2N7TW65</accession>
<feature type="domain" description="Thiamine pyrophosphate enzyme TPP-binding" evidence="13">
    <location>
        <begin position="408"/>
        <end position="550"/>
    </location>
</feature>
<dbReference type="InterPro" id="IPR011766">
    <property type="entry name" value="TPP_enzyme_TPP-bd"/>
</dbReference>
<evidence type="ECO:0000256" key="7">
    <source>
        <dbReference type="ARBA" id="ARBA00022842"/>
    </source>
</evidence>
<dbReference type="PANTHER" id="PTHR18968">
    <property type="entry name" value="THIAMINE PYROPHOSPHATE ENZYMES"/>
    <property type="match status" value="1"/>
</dbReference>
<keyword evidence="16" id="KW-1185">Reference proteome</keyword>
<dbReference type="SUPFAM" id="SSF52467">
    <property type="entry name" value="DHS-like NAD/FAD-binding domain"/>
    <property type="match status" value="1"/>
</dbReference>
<feature type="domain" description="Thiamine pyrophosphate enzyme central" evidence="12">
    <location>
        <begin position="185"/>
        <end position="323"/>
    </location>
</feature>
<dbReference type="Pfam" id="PF02776">
    <property type="entry name" value="TPP_enzyme_N"/>
    <property type="match status" value="1"/>
</dbReference>
<dbReference type="EMBL" id="PNRE01000001">
    <property type="protein sequence ID" value="PMR72417.1"/>
    <property type="molecule type" value="Genomic_DNA"/>
</dbReference>
<dbReference type="CDD" id="cd02013">
    <property type="entry name" value="TPP_Xsc_like"/>
    <property type="match status" value="1"/>
</dbReference>
<evidence type="ECO:0000313" key="15">
    <source>
        <dbReference type="EMBL" id="PMR72417.1"/>
    </source>
</evidence>
<comment type="cofactor">
    <cofactor evidence="1">
        <name>Mg(2+)</name>
        <dbReference type="ChEBI" id="CHEBI:18420"/>
    </cofactor>
</comment>
<evidence type="ECO:0000259" key="14">
    <source>
        <dbReference type="Pfam" id="PF02776"/>
    </source>
</evidence>
<dbReference type="AlphaFoldDB" id="A0A2N7TW65"/>
<comment type="similarity">
    <text evidence="3 11">Belongs to the TPP enzyme family.</text>
</comment>
<evidence type="ECO:0000256" key="11">
    <source>
        <dbReference type="RuleBase" id="RU362132"/>
    </source>
</evidence>
<keyword evidence="5 15" id="KW-0808">Transferase</keyword>
<evidence type="ECO:0000256" key="10">
    <source>
        <dbReference type="NCBIfam" id="TIGR03457"/>
    </source>
</evidence>
<dbReference type="InterPro" id="IPR029035">
    <property type="entry name" value="DHS-like_NAD/FAD-binding_dom"/>
</dbReference>
<dbReference type="Gene3D" id="3.40.50.970">
    <property type="match status" value="2"/>
</dbReference>
<evidence type="ECO:0000256" key="2">
    <source>
        <dbReference type="ARBA" id="ARBA00001964"/>
    </source>
</evidence>
<dbReference type="GO" id="GO:0003984">
    <property type="term" value="F:acetolactate synthase activity"/>
    <property type="evidence" value="ECO:0007669"/>
    <property type="project" value="TreeGrafter"/>
</dbReference>
<keyword evidence="7" id="KW-0460">Magnesium</keyword>
<dbReference type="InterPro" id="IPR012000">
    <property type="entry name" value="Thiamin_PyroP_enz_cen_dom"/>
</dbReference>
<sequence length="588" mass="63896">MTPSEAFVETLVANGVTDMFGIMGSAFMDAMDIFAPAGIRLIPVVHEQGAAHMADGYARVSGRHGTVIGQNGPGISNCVTGIAAAYWAHSPVVIVTPEAGTTGIGLGGFQECHQLPMFQEFTKYQGHVTHPARMAEYTGRCFDRAMAEMGPTQLNIPRDYFYGEIECEIPQPSRVDRGPGGTKTLNEAAELLAKAEFPVIVSGGGVVMADGVEACQALAERLGAPVVNSYQHNDSFPASHPLWCGPLGYQGSKAGMKLIARADVVVALGTRLGPFGTLPQHGLDYWPQDAKIIQIDADHKMLGLVKKIAVGICGDAREAAEALTERLAGRELACDASKAQRAERIASEKAAWERELDEWTHEQDPFSLDAIDEAQGETPFSGGEYLHPRQVLRELEKAMPEDVMVSTDIGNINAVAHSYLRFDRPRSFFAPMSFGNCGYALPTIIGAKVAAPHRPAIAYAGDGAWGMSLMETMTAVRHDIPVTAVVFHNRQWGAEKKNQVEFYNRRFVAGELDNQSFAEIGRAMGAEGITVDRLEDVGPALKKAIDLQMTEGKTCILEIMCTRELGDPFRRDALKKPVRLLEKYQDYV</sequence>
<evidence type="ECO:0000256" key="4">
    <source>
        <dbReference type="ARBA" id="ARBA00012971"/>
    </source>
</evidence>
<dbReference type="Gene3D" id="3.40.50.1220">
    <property type="entry name" value="TPP-binding domain"/>
    <property type="match status" value="1"/>
</dbReference>
<comment type="cofactor">
    <cofactor evidence="2">
        <name>thiamine diphosphate</name>
        <dbReference type="ChEBI" id="CHEBI:58937"/>
    </cofactor>
</comment>
<evidence type="ECO:0000259" key="13">
    <source>
        <dbReference type="Pfam" id="PF02775"/>
    </source>
</evidence>